<proteinExistence type="predicted"/>
<organism evidence="4 5">
    <name type="scientific">Clostridium cavendishii DSM 21758</name>
    <dbReference type="NCBI Taxonomy" id="1121302"/>
    <lineage>
        <taxon>Bacteria</taxon>
        <taxon>Bacillati</taxon>
        <taxon>Bacillota</taxon>
        <taxon>Clostridia</taxon>
        <taxon>Eubacteriales</taxon>
        <taxon>Clostridiaceae</taxon>
        <taxon>Clostridium</taxon>
    </lineage>
</organism>
<dbReference type="OrthoDB" id="9804819at2"/>
<name>A0A1M6FA54_9CLOT</name>
<gene>
    <name evidence="4" type="ORF">SAMN02745163_01076</name>
</gene>
<evidence type="ECO:0000313" key="5">
    <source>
        <dbReference type="Proteomes" id="UP000184310"/>
    </source>
</evidence>
<accession>A0A1M6FA54</accession>
<dbReference type="InterPro" id="IPR027417">
    <property type="entry name" value="P-loop_NTPase"/>
</dbReference>
<dbReference type="RefSeq" id="WP_072985641.1">
    <property type="nucleotide sequence ID" value="NZ_FQZB01000005.1"/>
</dbReference>
<feature type="domain" description="ABC transporter" evidence="3">
    <location>
        <begin position="4"/>
        <end position="236"/>
    </location>
</feature>
<keyword evidence="2 4" id="KW-0067">ATP-binding</keyword>
<evidence type="ECO:0000256" key="1">
    <source>
        <dbReference type="ARBA" id="ARBA00022741"/>
    </source>
</evidence>
<dbReference type="Gene3D" id="3.40.50.300">
    <property type="entry name" value="P-loop containing nucleotide triphosphate hydrolases"/>
    <property type="match status" value="1"/>
</dbReference>
<dbReference type="GO" id="GO:0016887">
    <property type="term" value="F:ATP hydrolysis activity"/>
    <property type="evidence" value="ECO:0007669"/>
    <property type="project" value="InterPro"/>
</dbReference>
<dbReference type="GO" id="GO:0005524">
    <property type="term" value="F:ATP binding"/>
    <property type="evidence" value="ECO:0007669"/>
    <property type="project" value="UniProtKB-KW"/>
</dbReference>
<evidence type="ECO:0000313" key="4">
    <source>
        <dbReference type="EMBL" id="SHI94543.1"/>
    </source>
</evidence>
<dbReference type="PROSITE" id="PS50893">
    <property type="entry name" value="ABC_TRANSPORTER_2"/>
    <property type="match status" value="1"/>
</dbReference>
<dbReference type="PANTHER" id="PTHR43582:SF5">
    <property type="entry name" value="ABC TRANSPORTER"/>
    <property type="match status" value="1"/>
</dbReference>
<reference evidence="4 5" key="1">
    <citation type="submission" date="2016-11" db="EMBL/GenBank/DDBJ databases">
        <authorList>
            <person name="Jaros S."/>
            <person name="Januszkiewicz K."/>
            <person name="Wedrychowicz H."/>
        </authorList>
    </citation>
    <scope>NUCLEOTIDE SEQUENCE [LARGE SCALE GENOMIC DNA]</scope>
    <source>
        <strain evidence="4 5">DSM 21758</strain>
    </source>
</reference>
<keyword evidence="5" id="KW-1185">Reference proteome</keyword>
<sequence length="321" mass="36583">MFAIEVKNLTKQYKNGVKALDDLNLTVKKGEIFSLLGPNGAGKSSLINILTTFYNSTYGTVNILGKNLSENPHFVRNQIACVAQQVSIDEHLSLMENMLFQSRLYKVDSKKAEERIKKLIDIFDLSNYLKYPVSSYSGGVKRRLDIAINLVSLPKILFLDEPTVGMDVESRATMWKMLLKIRDELGTTIFLTTHYLEEADFLSDTICIMKKGQILAQGSRYELENYINQNIIRILFPSTEEAKKYINTFDTMFKAKITTLKNKSLFISLTNNISSSFIEINKLLLNNCVNFIGIEIMKPSLEDIFLIITNSNKYKMEGEKC</sequence>
<dbReference type="EMBL" id="FQZB01000005">
    <property type="protein sequence ID" value="SHI94543.1"/>
    <property type="molecule type" value="Genomic_DNA"/>
</dbReference>
<dbReference type="PANTHER" id="PTHR43582">
    <property type="entry name" value="LINEARMYCIN RESISTANCE ATP-BINDING PROTEIN LNRL"/>
    <property type="match status" value="1"/>
</dbReference>
<dbReference type="InterPro" id="IPR003439">
    <property type="entry name" value="ABC_transporter-like_ATP-bd"/>
</dbReference>
<dbReference type="SUPFAM" id="SSF52540">
    <property type="entry name" value="P-loop containing nucleoside triphosphate hydrolases"/>
    <property type="match status" value="1"/>
</dbReference>
<evidence type="ECO:0000259" key="3">
    <source>
        <dbReference type="PROSITE" id="PS50893"/>
    </source>
</evidence>
<dbReference type="Proteomes" id="UP000184310">
    <property type="component" value="Unassembled WGS sequence"/>
</dbReference>
<dbReference type="Pfam" id="PF00005">
    <property type="entry name" value="ABC_tran"/>
    <property type="match status" value="1"/>
</dbReference>
<dbReference type="AlphaFoldDB" id="A0A1M6FA54"/>
<keyword evidence="1" id="KW-0547">Nucleotide-binding</keyword>
<dbReference type="SMART" id="SM00382">
    <property type="entry name" value="AAA"/>
    <property type="match status" value="1"/>
</dbReference>
<protein>
    <submittedName>
        <fullName evidence="4">ABC-2 type transport system ATP-binding protein</fullName>
    </submittedName>
</protein>
<dbReference type="STRING" id="1121302.SAMN02745163_01076"/>
<dbReference type="InterPro" id="IPR003593">
    <property type="entry name" value="AAA+_ATPase"/>
</dbReference>
<evidence type="ECO:0000256" key="2">
    <source>
        <dbReference type="ARBA" id="ARBA00022840"/>
    </source>
</evidence>